<dbReference type="Gene3D" id="3.90.550.10">
    <property type="entry name" value="Spore Coat Polysaccharide Biosynthesis Protein SpsA, Chain A"/>
    <property type="match status" value="1"/>
</dbReference>
<dbReference type="Proteomes" id="UP001597399">
    <property type="component" value="Unassembled WGS sequence"/>
</dbReference>
<feature type="domain" description="Glycosyltransferase 2-like" evidence="2">
    <location>
        <begin position="7"/>
        <end position="133"/>
    </location>
</feature>
<evidence type="ECO:0000259" key="2">
    <source>
        <dbReference type="Pfam" id="PF00535"/>
    </source>
</evidence>
<reference evidence="4" key="1">
    <citation type="journal article" date="2019" name="Int. J. Syst. Evol. Microbiol.">
        <title>The Global Catalogue of Microorganisms (GCM) 10K type strain sequencing project: providing services to taxonomists for standard genome sequencing and annotation.</title>
        <authorList>
            <consortium name="The Broad Institute Genomics Platform"/>
            <consortium name="The Broad Institute Genome Sequencing Center for Infectious Disease"/>
            <person name="Wu L."/>
            <person name="Ma J."/>
        </authorList>
    </citation>
    <scope>NUCLEOTIDE SEQUENCE [LARGE SCALE GENOMIC DNA]</scope>
    <source>
        <strain evidence="4">TISTR 2466</strain>
    </source>
</reference>
<dbReference type="SUPFAM" id="SSF53448">
    <property type="entry name" value="Nucleotide-diphospho-sugar transferases"/>
    <property type="match status" value="1"/>
</dbReference>
<comment type="caution">
    <text evidence="3">The sequence shown here is derived from an EMBL/GenBank/DDBJ whole genome shotgun (WGS) entry which is preliminary data.</text>
</comment>
<evidence type="ECO:0000313" key="3">
    <source>
        <dbReference type="EMBL" id="MFD2694132.1"/>
    </source>
</evidence>
<gene>
    <name evidence="3" type="ORF">ACFSUE_10910</name>
</gene>
<comment type="similarity">
    <text evidence="1">Belongs to the glycosyltransferase 2 family.</text>
</comment>
<sequence length="335" mass="39111">MNRPLVSIIIPIYNVEAYLERCLISIIRQTYTNIEILAINDGSTDRSDQILHAFQKKDQRIRIIEKTNGGQASARNLGLDLANGEYLLMVDSDDYIDADTVNQCLMTMVQNQYDLIIFDFYQMKANGHKKRIYNGTGLHDAGTVPWNKFYKKILWEDLRFPEGYWYEDLGIVPAVVARAKKIGKLDESLYYYETGRKESQTNLLATEKLFDIISMVENVYEEMKKNKLHVKNKDLEVLFFRHLFYATLLLKVPYIENHVARKKLIMKVSATMNAYFPNWKYPSFVDGNFITNLLIKLSISCYLHHFILLGNLFWKYPKKIKNTLLEISNSRVNAD</sequence>
<dbReference type="PANTHER" id="PTHR22916">
    <property type="entry name" value="GLYCOSYLTRANSFERASE"/>
    <property type="match status" value="1"/>
</dbReference>
<dbReference type="EMBL" id="JBHUMQ010000026">
    <property type="protein sequence ID" value="MFD2694132.1"/>
    <property type="molecule type" value="Genomic_DNA"/>
</dbReference>
<name>A0ABW5S5D4_9BACL</name>
<protein>
    <submittedName>
        <fullName evidence="3">Glycosyltransferase family 2 protein</fullName>
    </submittedName>
</protein>
<keyword evidence="4" id="KW-1185">Reference proteome</keyword>
<dbReference type="RefSeq" id="WP_253057690.1">
    <property type="nucleotide sequence ID" value="NZ_JAMXWM010000001.1"/>
</dbReference>
<dbReference type="InterPro" id="IPR001173">
    <property type="entry name" value="Glyco_trans_2-like"/>
</dbReference>
<proteinExistence type="inferred from homology"/>
<dbReference type="InterPro" id="IPR029044">
    <property type="entry name" value="Nucleotide-diphossugar_trans"/>
</dbReference>
<evidence type="ECO:0000313" key="4">
    <source>
        <dbReference type="Proteomes" id="UP001597399"/>
    </source>
</evidence>
<dbReference type="PANTHER" id="PTHR22916:SF3">
    <property type="entry name" value="UDP-GLCNAC:BETAGAL BETA-1,3-N-ACETYLGLUCOSAMINYLTRANSFERASE-LIKE PROTEIN 1"/>
    <property type="match status" value="1"/>
</dbReference>
<dbReference type="Pfam" id="PF00535">
    <property type="entry name" value="Glycos_transf_2"/>
    <property type="match status" value="1"/>
</dbReference>
<evidence type="ECO:0000256" key="1">
    <source>
        <dbReference type="ARBA" id="ARBA00006739"/>
    </source>
</evidence>
<accession>A0ABW5S5D4</accession>
<organism evidence="3 4">
    <name type="scientific">Sporolactobacillus shoreicorticis</name>
    <dbReference type="NCBI Taxonomy" id="1923877"/>
    <lineage>
        <taxon>Bacteria</taxon>
        <taxon>Bacillati</taxon>
        <taxon>Bacillota</taxon>
        <taxon>Bacilli</taxon>
        <taxon>Bacillales</taxon>
        <taxon>Sporolactobacillaceae</taxon>
        <taxon>Sporolactobacillus</taxon>
    </lineage>
</organism>
<dbReference type="CDD" id="cd00761">
    <property type="entry name" value="Glyco_tranf_GTA_type"/>
    <property type="match status" value="1"/>
</dbReference>